<evidence type="ECO:0008006" key="3">
    <source>
        <dbReference type="Google" id="ProtNLM"/>
    </source>
</evidence>
<dbReference type="InterPro" id="IPR036047">
    <property type="entry name" value="F-box-like_dom_sf"/>
</dbReference>
<gene>
    <name evidence="1" type="ORF">AB1Y20_001846</name>
</gene>
<protein>
    <recommendedName>
        <fullName evidence="3">F-box domain-containing protein</fullName>
    </recommendedName>
</protein>
<evidence type="ECO:0000313" key="2">
    <source>
        <dbReference type="Proteomes" id="UP001515480"/>
    </source>
</evidence>
<comment type="caution">
    <text evidence="1">The sequence shown here is derived from an EMBL/GenBank/DDBJ whole genome shotgun (WGS) entry which is preliminary data.</text>
</comment>
<dbReference type="EMBL" id="JBGBPQ010000001">
    <property type="protein sequence ID" value="KAL1530955.1"/>
    <property type="molecule type" value="Genomic_DNA"/>
</dbReference>
<dbReference type="SUPFAM" id="SSF81383">
    <property type="entry name" value="F-box domain"/>
    <property type="match status" value="1"/>
</dbReference>
<accession>A0AB34K9B7</accession>
<evidence type="ECO:0000313" key="1">
    <source>
        <dbReference type="EMBL" id="KAL1530955.1"/>
    </source>
</evidence>
<dbReference type="Proteomes" id="UP001515480">
    <property type="component" value="Unassembled WGS sequence"/>
</dbReference>
<sequence>MPVRVVHHSSVVRRAAATVHRMRAALRSSPPPRRLPIPLLLPCELLLLLAEQLPPEAVVRLVCCCAAMRTLYARDGATHSDALWAALLQRTFPVRLTGAPGPNAPPRLKGTARLHLCTYSREWTAYCASLKMAPKVTGVQIAKFVRWAAAAHSWYKHLPLQEAALFSFVLDLTVGMRRTADGFVEQRDGDARTHYSWLPTHAYRDAFGLLTYRDALPAFVPHTDGPRSVGVMSAAAARAWVPAHLVALGSCKLSAACHSRAETYRIYHHAYDAYAQAVADGSWHAAAPPHHAAAHHSYSYLGKDAQKAHFRSLPAAVLADFAALRAFKAGDSHGAEARAALIEALFPRLSAKHVAKLQWGFPWDPAGYGADVLGTPNICVTAQKAREWQRMFDAAAAFCEAIYGEPVCLDGVHPHTMTCLALAESLPLPMYDLME</sequence>
<proteinExistence type="predicted"/>
<keyword evidence="2" id="KW-1185">Reference proteome</keyword>
<dbReference type="AlphaFoldDB" id="A0AB34K9B7"/>
<name>A0AB34K9B7_PRYPA</name>
<reference evidence="1 2" key="1">
    <citation type="journal article" date="2024" name="Science">
        <title>Giant polyketide synthase enzymes in the biosynthesis of giant marine polyether toxins.</title>
        <authorList>
            <person name="Fallon T.R."/>
            <person name="Shende V.V."/>
            <person name="Wierzbicki I.H."/>
            <person name="Pendleton A.L."/>
            <person name="Watervoot N.F."/>
            <person name="Auber R.P."/>
            <person name="Gonzalez D.J."/>
            <person name="Wisecaver J.H."/>
            <person name="Moore B.S."/>
        </authorList>
    </citation>
    <scope>NUCLEOTIDE SEQUENCE [LARGE SCALE GENOMIC DNA]</scope>
    <source>
        <strain evidence="1 2">12B1</strain>
    </source>
</reference>
<organism evidence="1 2">
    <name type="scientific">Prymnesium parvum</name>
    <name type="common">Toxic golden alga</name>
    <dbReference type="NCBI Taxonomy" id="97485"/>
    <lineage>
        <taxon>Eukaryota</taxon>
        <taxon>Haptista</taxon>
        <taxon>Haptophyta</taxon>
        <taxon>Prymnesiophyceae</taxon>
        <taxon>Prymnesiales</taxon>
        <taxon>Prymnesiaceae</taxon>
        <taxon>Prymnesium</taxon>
    </lineage>
</organism>